<evidence type="ECO:0000313" key="8">
    <source>
        <dbReference type="Proteomes" id="UP000228681"/>
    </source>
</evidence>
<evidence type="ECO:0000256" key="1">
    <source>
        <dbReference type="ARBA" id="ARBA00002986"/>
    </source>
</evidence>
<dbReference type="InterPro" id="IPR050057">
    <property type="entry name" value="Prokaryotic/Mito_RF"/>
</dbReference>
<protein>
    <submittedName>
        <fullName evidence="7">Peptide chain release factor 1</fullName>
    </submittedName>
</protein>
<evidence type="ECO:0000259" key="6">
    <source>
        <dbReference type="SMART" id="SM00937"/>
    </source>
</evidence>
<dbReference type="PANTHER" id="PTHR43804">
    <property type="entry name" value="LD18447P"/>
    <property type="match status" value="1"/>
</dbReference>
<dbReference type="InterPro" id="IPR005139">
    <property type="entry name" value="PCRF"/>
</dbReference>
<feature type="coiled-coil region" evidence="5">
    <location>
        <begin position="286"/>
        <end position="313"/>
    </location>
</feature>
<comment type="similarity">
    <text evidence="2">Belongs to the prokaryotic/mitochondrial release factor family.</text>
</comment>
<feature type="domain" description="Peptide chain release factor" evidence="6">
    <location>
        <begin position="78"/>
        <end position="208"/>
    </location>
</feature>
<feature type="coiled-coil region" evidence="5">
    <location>
        <begin position="52"/>
        <end position="116"/>
    </location>
</feature>
<dbReference type="InterPro" id="IPR045853">
    <property type="entry name" value="Pep_chain_release_fac_I_sf"/>
</dbReference>
<accession>A0A2G9Z051</accession>
<dbReference type="Gene3D" id="6.10.140.1950">
    <property type="match status" value="1"/>
</dbReference>
<dbReference type="GO" id="GO:0003747">
    <property type="term" value="F:translation release factor activity"/>
    <property type="evidence" value="ECO:0007669"/>
    <property type="project" value="InterPro"/>
</dbReference>
<evidence type="ECO:0000256" key="5">
    <source>
        <dbReference type="SAM" id="Coils"/>
    </source>
</evidence>
<dbReference type="Pfam" id="PF03462">
    <property type="entry name" value="PCRF"/>
    <property type="match status" value="1"/>
</dbReference>
<evidence type="ECO:0000313" key="7">
    <source>
        <dbReference type="EMBL" id="PIP24852.1"/>
    </source>
</evidence>
<evidence type="ECO:0000256" key="4">
    <source>
        <dbReference type="ARBA" id="ARBA00022917"/>
    </source>
</evidence>
<sequence>MMPDIKDIQKEYEELLQKLTDPEISSNWEKVDEPRSSPRFTNARVFEELIKRKNFLEKIIDKSKEIKEIKNQIEENKAILNSQENQELSSMAETEIINLQERMKVLEKELAASLEASPPSEGEVRQSFGNASAGRENSSMVIVEIRAGTGGEEAALFAGDILKMYSKYAESQGWRQNILDSHLTELGGFKEVIFELENGDVYSKMKYEAGVHRVQRIPETEKGGRIHTSTVSVAVLPKPKSAQIKINPQDLKVDFYRASGPGGQYVQKRETAVRITHLPTGLVATSQTERNQLQNRENALKILEAKILEKKQIAEEEKIAGKRKTQIGWAKRAEKIRTYNFLQDRITDHRIKKSWKKLEKILNGGLGPIISALQKFQAQA</sequence>
<dbReference type="InterPro" id="IPR000352">
    <property type="entry name" value="Pep_chain_release_fac_I"/>
</dbReference>
<dbReference type="EMBL" id="PCRS01000035">
    <property type="protein sequence ID" value="PIP24852.1"/>
    <property type="molecule type" value="Genomic_DNA"/>
</dbReference>
<keyword evidence="4" id="KW-0648">Protein biosynthesis</keyword>
<dbReference type="Proteomes" id="UP000228681">
    <property type="component" value="Unassembled WGS sequence"/>
</dbReference>
<comment type="caution">
    <text evidence="7">The sequence shown here is derived from an EMBL/GenBank/DDBJ whole genome shotgun (WGS) entry which is preliminary data.</text>
</comment>
<gene>
    <name evidence="7" type="ORF">COX34_01940</name>
</gene>
<dbReference type="Gene3D" id="3.30.160.20">
    <property type="match status" value="1"/>
</dbReference>
<dbReference type="GO" id="GO:0005737">
    <property type="term" value="C:cytoplasm"/>
    <property type="evidence" value="ECO:0007669"/>
    <property type="project" value="UniProtKB-ARBA"/>
</dbReference>
<keyword evidence="5" id="KW-0175">Coiled coil</keyword>
<reference evidence="7 8" key="1">
    <citation type="submission" date="2017-09" db="EMBL/GenBank/DDBJ databases">
        <title>Depth-based differentiation of microbial function through sediment-hosted aquifers and enrichment of novel symbionts in the deep terrestrial subsurface.</title>
        <authorList>
            <person name="Probst A.J."/>
            <person name="Ladd B."/>
            <person name="Jarett J.K."/>
            <person name="Geller-Mcgrath D.E."/>
            <person name="Sieber C.M."/>
            <person name="Emerson J.B."/>
            <person name="Anantharaman K."/>
            <person name="Thomas B.C."/>
            <person name="Malmstrom R."/>
            <person name="Stieglmeier M."/>
            <person name="Klingl A."/>
            <person name="Woyke T."/>
            <person name="Ryan C.M."/>
            <person name="Banfield J.F."/>
        </authorList>
    </citation>
    <scope>NUCLEOTIDE SEQUENCE [LARGE SCALE GENOMIC DNA]</scope>
    <source>
        <strain evidence="7">CG23_combo_of_CG06-09_8_20_14_all_36_12</strain>
    </source>
</reference>
<dbReference type="PANTHER" id="PTHR43804:SF7">
    <property type="entry name" value="LD18447P"/>
    <property type="match status" value="1"/>
</dbReference>
<evidence type="ECO:0000256" key="2">
    <source>
        <dbReference type="ARBA" id="ARBA00010835"/>
    </source>
</evidence>
<evidence type="ECO:0000256" key="3">
    <source>
        <dbReference type="ARBA" id="ARBA00022481"/>
    </source>
</evidence>
<dbReference type="AlphaFoldDB" id="A0A2G9Z051"/>
<dbReference type="Gene3D" id="3.30.70.1660">
    <property type="match status" value="1"/>
</dbReference>
<dbReference type="SUPFAM" id="SSF75620">
    <property type="entry name" value="Release factor"/>
    <property type="match status" value="1"/>
</dbReference>
<comment type="function">
    <text evidence="1">Peptide chain release factor 1 directs the termination of translation in response to the peptide chain termination codons UAG and UAA.</text>
</comment>
<proteinExistence type="inferred from homology"/>
<dbReference type="SMART" id="SM00937">
    <property type="entry name" value="PCRF"/>
    <property type="match status" value="1"/>
</dbReference>
<name>A0A2G9Z051_9BACT</name>
<organism evidence="7 8">
    <name type="scientific">Candidatus Nealsonbacteria bacterium CG23_combo_of_CG06-09_8_20_14_all_36_12</name>
    <dbReference type="NCBI Taxonomy" id="1974718"/>
    <lineage>
        <taxon>Bacteria</taxon>
        <taxon>Candidatus Nealsoniibacteriota</taxon>
    </lineage>
</organism>
<dbReference type="Pfam" id="PF00472">
    <property type="entry name" value="RF-1"/>
    <property type="match status" value="1"/>
</dbReference>
<dbReference type="FunFam" id="3.30.70.1660:FF:000002">
    <property type="entry name" value="Peptide chain release factor 1"/>
    <property type="match status" value="1"/>
</dbReference>
<keyword evidence="3" id="KW-0488">Methylation</keyword>